<dbReference type="InterPro" id="IPR051281">
    <property type="entry name" value="Dual-spec_lipid-protein_phosph"/>
</dbReference>
<keyword evidence="2" id="KW-0378">Hydrolase</keyword>
<dbReference type="InterPro" id="IPR000340">
    <property type="entry name" value="Dual-sp_phosphatase_cat-dom"/>
</dbReference>
<reference evidence="5" key="2">
    <citation type="submission" date="2014-06" db="EMBL/GenBank/DDBJ databases">
        <title>The complete genome of Blastobotrys (Arxula) adeninivorans LS3 - a yeast of biotechnological interest.</title>
        <authorList>
            <person name="Kunze G."/>
            <person name="Gaillardin C."/>
            <person name="Czernicka M."/>
            <person name="Durrens P."/>
            <person name="Martin T."/>
            <person name="Boer E."/>
            <person name="Gabaldon T."/>
            <person name="Cruz J."/>
            <person name="Talla E."/>
            <person name="Marck C."/>
            <person name="Goffeau A."/>
            <person name="Barbe V."/>
            <person name="Baret P."/>
            <person name="Baronian K."/>
            <person name="Beier S."/>
            <person name="Bleykasten C."/>
            <person name="Bode R."/>
            <person name="Casaregola S."/>
            <person name="Despons L."/>
            <person name="Fairhead C."/>
            <person name="Giersberg M."/>
            <person name="Gierski P."/>
            <person name="Hahnel U."/>
            <person name="Hartmann A."/>
            <person name="Jankowska D."/>
            <person name="Jubin C."/>
            <person name="Jung P."/>
            <person name="Lafontaine I."/>
            <person name="Leh-Louis V."/>
            <person name="Lemaire M."/>
            <person name="Marcet-Houben M."/>
            <person name="Mascher M."/>
            <person name="Morel G."/>
            <person name="Richard G.-F."/>
            <person name="Riechen J."/>
            <person name="Sacerdot C."/>
            <person name="Sarkar A."/>
            <person name="Savel G."/>
            <person name="Schacherer J."/>
            <person name="Sherman D."/>
            <person name="Straub M.-L."/>
            <person name="Stein N."/>
            <person name="Thierry A."/>
            <person name="Trautwein-Schult A."/>
            <person name="Westhof E."/>
            <person name="Worch S."/>
            <person name="Dujon B."/>
            <person name="Souciet J.-L."/>
            <person name="Wincker P."/>
            <person name="Scholz U."/>
            <person name="Neuveglise N."/>
        </authorList>
    </citation>
    <scope>NUCLEOTIDE SEQUENCE</scope>
    <source>
        <strain evidence="5">LS3</strain>
    </source>
</reference>
<feature type="domain" description="Tyrosine specific protein phosphatases" evidence="3">
    <location>
        <begin position="105"/>
        <end position="164"/>
    </location>
</feature>
<evidence type="ECO:0000256" key="1">
    <source>
        <dbReference type="ARBA" id="ARBA00013015"/>
    </source>
</evidence>
<dbReference type="InterPro" id="IPR000387">
    <property type="entry name" value="Tyr_Pase_dom"/>
</dbReference>
<dbReference type="InterPro" id="IPR029021">
    <property type="entry name" value="Prot-tyrosine_phosphatase-like"/>
</dbReference>
<dbReference type="GO" id="GO:0005886">
    <property type="term" value="C:plasma membrane"/>
    <property type="evidence" value="ECO:0007669"/>
    <property type="project" value="TreeGrafter"/>
</dbReference>
<dbReference type="AlphaFoldDB" id="A0A060TAK7"/>
<dbReference type="GO" id="GO:0016314">
    <property type="term" value="F:phosphatidylinositol-3,4,5-trisphosphate 3-phosphatase activity"/>
    <property type="evidence" value="ECO:0007669"/>
    <property type="project" value="UniProtKB-EC"/>
</dbReference>
<dbReference type="GO" id="GO:0005829">
    <property type="term" value="C:cytosol"/>
    <property type="evidence" value="ECO:0007669"/>
    <property type="project" value="TreeGrafter"/>
</dbReference>
<dbReference type="SMART" id="SM00404">
    <property type="entry name" value="PTPc_motif"/>
    <property type="match status" value="1"/>
</dbReference>
<dbReference type="GO" id="GO:0046856">
    <property type="term" value="P:phosphatidylinositol dephosphorylation"/>
    <property type="evidence" value="ECO:0007669"/>
    <property type="project" value="TreeGrafter"/>
</dbReference>
<evidence type="ECO:0000259" key="3">
    <source>
        <dbReference type="PROSITE" id="PS50056"/>
    </source>
</evidence>
<evidence type="ECO:0000259" key="4">
    <source>
        <dbReference type="PROSITE" id="PS51181"/>
    </source>
</evidence>
<feature type="domain" description="Phosphatase tensin-type" evidence="4">
    <location>
        <begin position="16"/>
        <end position="192"/>
    </location>
</feature>
<dbReference type="PANTHER" id="PTHR12305">
    <property type="entry name" value="PHOSPHATASE WITH HOMOLOGY TO TENSIN"/>
    <property type="match status" value="1"/>
</dbReference>
<gene>
    <name evidence="5" type="ORF">GNLVRS02_ARAD1D24728g</name>
</gene>
<reference evidence="5" key="1">
    <citation type="submission" date="2014-02" db="EMBL/GenBank/DDBJ databases">
        <authorList>
            <person name="Genoscope - CEA"/>
        </authorList>
    </citation>
    <scope>NUCLEOTIDE SEQUENCE</scope>
    <source>
        <strain evidence="5">LS3</strain>
    </source>
</reference>
<dbReference type="CDD" id="cd14497">
    <property type="entry name" value="PTP_PTEN-like"/>
    <property type="match status" value="1"/>
</dbReference>
<dbReference type="EC" id="3.1.3.67" evidence="1"/>
<name>A0A060TAK7_BLAAD</name>
<dbReference type="PANTHER" id="PTHR12305:SF81">
    <property type="entry name" value="PHOSPHATIDYLINOSITOL 3,4,5-TRISPHOSPHATE 3-PHOSPHATASE AND DUAL-SPECIFICITY PROTEIN PHOSPHATASE PTEN"/>
    <property type="match status" value="1"/>
</dbReference>
<evidence type="ECO:0000256" key="2">
    <source>
        <dbReference type="ARBA" id="ARBA00022801"/>
    </source>
</evidence>
<organism evidence="5">
    <name type="scientific">Blastobotrys adeninivorans</name>
    <name type="common">Yeast</name>
    <name type="synonym">Arxula adeninivorans</name>
    <dbReference type="NCBI Taxonomy" id="409370"/>
    <lineage>
        <taxon>Eukaryota</taxon>
        <taxon>Fungi</taxon>
        <taxon>Dikarya</taxon>
        <taxon>Ascomycota</taxon>
        <taxon>Saccharomycotina</taxon>
        <taxon>Dipodascomycetes</taxon>
        <taxon>Dipodascales</taxon>
        <taxon>Trichomonascaceae</taxon>
        <taxon>Blastobotrys</taxon>
    </lineage>
</organism>
<evidence type="ECO:0000313" key="5">
    <source>
        <dbReference type="EMBL" id="CDP38008.1"/>
    </source>
</evidence>
<accession>A0A060TAK7</accession>
<dbReference type="GO" id="GO:0004725">
    <property type="term" value="F:protein tyrosine phosphatase activity"/>
    <property type="evidence" value="ECO:0007669"/>
    <property type="project" value="TreeGrafter"/>
</dbReference>
<dbReference type="EMBL" id="HG937694">
    <property type="protein sequence ID" value="CDP38008.1"/>
    <property type="molecule type" value="Genomic_DNA"/>
</dbReference>
<dbReference type="GO" id="GO:0042995">
    <property type="term" value="C:cell projection"/>
    <property type="evidence" value="ECO:0007669"/>
    <property type="project" value="TreeGrafter"/>
</dbReference>
<dbReference type="GO" id="GO:0005634">
    <property type="term" value="C:nucleus"/>
    <property type="evidence" value="ECO:0007669"/>
    <property type="project" value="TreeGrafter"/>
</dbReference>
<dbReference type="Gene3D" id="3.90.190.10">
    <property type="entry name" value="Protein tyrosine phosphatase superfamily"/>
    <property type="match status" value="1"/>
</dbReference>
<dbReference type="PROSITE" id="PS50056">
    <property type="entry name" value="TYR_PHOSPHATASE_2"/>
    <property type="match status" value="1"/>
</dbReference>
<dbReference type="PhylomeDB" id="A0A060TAK7"/>
<dbReference type="SUPFAM" id="SSF52799">
    <property type="entry name" value="(Phosphotyrosine protein) phosphatases II"/>
    <property type="match status" value="1"/>
</dbReference>
<dbReference type="GO" id="GO:0051896">
    <property type="term" value="P:regulation of phosphatidylinositol 3-kinase/protein kinase B signal transduction"/>
    <property type="evidence" value="ECO:0007669"/>
    <property type="project" value="TreeGrafter"/>
</dbReference>
<proteinExistence type="predicted"/>
<dbReference type="GO" id="GO:0043491">
    <property type="term" value="P:phosphatidylinositol 3-kinase/protein kinase B signal transduction"/>
    <property type="evidence" value="ECO:0007669"/>
    <property type="project" value="TreeGrafter"/>
</dbReference>
<sequence>MVAAILRYIVASPRNPYYTDNGLQSLDLAYITPRIIVSSMPTSEYIRSWYRTPAGELKRFLESRHGSNWKIWNLRAEISGEYDDKVFDYRVERFPFPDHNPPPFALLISAVESLSKFLGSDDRNVAVIHCKAGQGRSGTISCAYLMVCCNATSQQAIDLFTDKRMRPGFGPGVSIASQRRYLDYVGQWLDNGKRYESNTIVKLDSIVLTDCKYADLNVQVAGFTHSGRKIDVKYTFSPGHRAGDLILTLPTHTKLYLGPDVQVSVWHSKGPGRFVTHSTAHVWFNVYFELQKGQSSFTAQWEDLDGFIGTAKRGSKAFTTLLVNWTTVES</sequence>
<dbReference type="InterPro" id="IPR016130">
    <property type="entry name" value="Tyr_Pase_AS"/>
</dbReference>
<protein>
    <recommendedName>
        <fullName evidence="1">phosphatidylinositol-3,4,5-trisphosphate 3-phosphatase</fullName>
        <ecNumber evidence="1">3.1.3.67</ecNumber>
    </recommendedName>
</protein>
<dbReference type="Pfam" id="PF00782">
    <property type="entry name" value="DSPc"/>
    <property type="match status" value="1"/>
</dbReference>
<dbReference type="InterPro" id="IPR003595">
    <property type="entry name" value="Tyr_Pase_cat"/>
</dbReference>
<dbReference type="PROSITE" id="PS51181">
    <property type="entry name" value="PPASE_TENSIN"/>
    <property type="match status" value="1"/>
</dbReference>
<dbReference type="InterPro" id="IPR029023">
    <property type="entry name" value="Tensin_phosphatase"/>
</dbReference>
<dbReference type="PROSITE" id="PS00383">
    <property type="entry name" value="TYR_PHOSPHATASE_1"/>
    <property type="match status" value="1"/>
</dbReference>